<keyword evidence="3" id="KW-1185">Reference proteome</keyword>
<evidence type="ECO:0000313" key="3">
    <source>
        <dbReference type="Proteomes" id="UP000680158"/>
    </source>
</evidence>
<organism evidence="2 3">
    <name type="scientific">Undibacterium baiyunense</name>
    <dbReference type="NCBI Taxonomy" id="2828731"/>
    <lineage>
        <taxon>Bacteria</taxon>
        <taxon>Pseudomonadati</taxon>
        <taxon>Pseudomonadota</taxon>
        <taxon>Betaproteobacteria</taxon>
        <taxon>Burkholderiales</taxon>
        <taxon>Oxalobacteraceae</taxon>
        <taxon>Undibacterium</taxon>
    </lineage>
</organism>
<dbReference type="RefSeq" id="WP_212685631.1">
    <property type="nucleotide sequence ID" value="NZ_JAGSPM010000015.1"/>
</dbReference>
<dbReference type="SUPFAM" id="SSF109604">
    <property type="entry name" value="HD-domain/PDEase-like"/>
    <property type="match status" value="1"/>
</dbReference>
<name>A0A941DIR6_9BURK</name>
<dbReference type="Proteomes" id="UP000680158">
    <property type="component" value="Unassembled WGS sequence"/>
</dbReference>
<dbReference type="Pfam" id="PF08668">
    <property type="entry name" value="HDOD"/>
    <property type="match status" value="1"/>
</dbReference>
<dbReference type="InterPro" id="IPR013976">
    <property type="entry name" value="HDOD"/>
</dbReference>
<protein>
    <submittedName>
        <fullName evidence="2">HDOD domain-containing protein</fullName>
    </submittedName>
</protein>
<dbReference type="NCBIfam" id="TIGR00277">
    <property type="entry name" value="HDIG"/>
    <property type="match status" value="1"/>
</dbReference>
<dbReference type="PANTHER" id="PTHR33525:SF3">
    <property type="entry name" value="RIBONUCLEASE Y"/>
    <property type="match status" value="1"/>
</dbReference>
<dbReference type="AlphaFoldDB" id="A0A941DIR6"/>
<reference evidence="2 3" key="1">
    <citation type="submission" date="2021-04" db="EMBL/GenBank/DDBJ databases">
        <title>novel species isolated from subtropical streams in China.</title>
        <authorList>
            <person name="Lu H."/>
        </authorList>
    </citation>
    <scope>NUCLEOTIDE SEQUENCE [LARGE SCALE GENOMIC DNA]</scope>
    <source>
        <strain evidence="2 3">BYS107W</strain>
    </source>
</reference>
<evidence type="ECO:0000313" key="2">
    <source>
        <dbReference type="EMBL" id="MBR7748335.1"/>
    </source>
</evidence>
<dbReference type="PANTHER" id="PTHR33525">
    <property type="match status" value="1"/>
</dbReference>
<accession>A0A941DIR6</accession>
<sequence>MASLINDPNDDQISIEEVINKINDLPSLPELAREMLNDLNNEDISLESIVEKVAMDQSLAAKAIQLANTSYYGNNSKVVTIQQAASMLGTKNLKDLIRTTIFNKNLPIARCRGFDNKSFWRHNIATAICAEIISRKLHLKHDFAFTAGLLHDIGRLVLVTKFPKHYEQVIHCALENDCELIEAERAILGVDHVGVGLILALQWNFSDVIQDAIRGHHTPNDEELHPIASIIHVANAIVHALDLSESEDDSVPAVSQYAWDNLGLDEASYHAIFHETELRFEAMNQILQ</sequence>
<feature type="domain" description="HDOD" evidence="1">
    <location>
        <begin position="25"/>
        <end position="219"/>
    </location>
</feature>
<dbReference type="Gene3D" id="1.10.3210.10">
    <property type="entry name" value="Hypothetical protein af1432"/>
    <property type="match status" value="1"/>
</dbReference>
<dbReference type="InterPro" id="IPR006675">
    <property type="entry name" value="HDIG_dom"/>
</dbReference>
<evidence type="ECO:0000259" key="1">
    <source>
        <dbReference type="PROSITE" id="PS51833"/>
    </source>
</evidence>
<comment type="caution">
    <text evidence="2">The sequence shown here is derived from an EMBL/GenBank/DDBJ whole genome shotgun (WGS) entry which is preliminary data.</text>
</comment>
<dbReference type="PROSITE" id="PS51833">
    <property type="entry name" value="HDOD"/>
    <property type="match status" value="1"/>
</dbReference>
<dbReference type="EMBL" id="JAGSPM010000015">
    <property type="protein sequence ID" value="MBR7748335.1"/>
    <property type="molecule type" value="Genomic_DNA"/>
</dbReference>
<dbReference type="InterPro" id="IPR052340">
    <property type="entry name" value="RNase_Y/CdgJ"/>
</dbReference>
<gene>
    <name evidence="2" type="ORF">KDM92_17250</name>
</gene>
<proteinExistence type="predicted"/>